<dbReference type="InterPro" id="IPR027417">
    <property type="entry name" value="P-loop_NTPase"/>
</dbReference>
<evidence type="ECO:0000256" key="9">
    <source>
        <dbReference type="SAM" id="MobiDB-lite"/>
    </source>
</evidence>
<keyword evidence="5" id="KW-0547">Nucleotide-binding</keyword>
<dbReference type="SUPFAM" id="SSF52540">
    <property type="entry name" value="P-loop containing nucleoside triphosphate hydrolases"/>
    <property type="match status" value="1"/>
</dbReference>
<keyword evidence="8" id="KW-0472">Membrane</keyword>
<dbReference type="PROSITE" id="PS00211">
    <property type="entry name" value="ABC_TRANSPORTER_1"/>
    <property type="match status" value="1"/>
</dbReference>
<proteinExistence type="predicted"/>
<dbReference type="Gene3D" id="3.40.50.300">
    <property type="entry name" value="P-loop containing nucleotide triphosphate hydrolases"/>
    <property type="match status" value="1"/>
</dbReference>
<feature type="region of interest" description="Disordered" evidence="9">
    <location>
        <begin position="254"/>
        <end position="289"/>
    </location>
</feature>
<protein>
    <submittedName>
        <fullName evidence="11">Phosphonate transport system ATP-binding protein</fullName>
    </submittedName>
</protein>
<dbReference type="GO" id="GO:0005886">
    <property type="term" value="C:plasma membrane"/>
    <property type="evidence" value="ECO:0007669"/>
    <property type="project" value="UniProtKB-SubCell"/>
</dbReference>
<dbReference type="PROSITE" id="PS50893">
    <property type="entry name" value="ABC_TRANSPORTER_2"/>
    <property type="match status" value="1"/>
</dbReference>
<dbReference type="OrthoDB" id="9802264at2"/>
<dbReference type="InterPro" id="IPR003439">
    <property type="entry name" value="ABC_transporter-like_ATP-bd"/>
</dbReference>
<dbReference type="Proteomes" id="UP000199290">
    <property type="component" value="Unassembled WGS sequence"/>
</dbReference>
<evidence type="ECO:0000256" key="6">
    <source>
        <dbReference type="ARBA" id="ARBA00022840"/>
    </source>
</evidence>
<keyword evidence="12" id="KW-1185">Reference proteome</keyword>
<reference evidence="12" key="1">
    <citation type="submission" date="2016-10" db="EMBL/GenBank/DDBJ databases">
        <authorList>
            <person name="Varghese N."/>
            <person name="Submissions S."/>
        </authorList>
    </citation>
    <scope>NUCLEOTIDE SEQUENCE [LARGE SCALE GENOMIC DNA]</scope>
    <source>
        <strain evidence="12">CGMCC 1.6294</strain>
    </source>
</reference>
<dbReference type="PANTHER" id="PTHR43166:SF6">
    <property type="entry name" value="PHOSPHONATES IMPORT ATP-BINDING PROTEIN PHNC"/>
    <property type="match status" value="1"/>
</dbReference>
<dbReference type="RefSeq" id="WP_091991154.1">
    <property type="nucleotide sequence ID" value="NZ_FOYV01000002.1"/>
</dbReference>
<evidence type="ECO:0000256" key="7">
    <source>
        <dbReference type="ARBA" id="ARBA00022967"/>
    </source>
</evidence>
<keyword evidence="4" id="KW-0997">Cell inner membrane</keyword>
<dbReference type="GO" id="GO:0015416">
    <property type="term" value="F:ABC-type phosphonate transporter activity"/>
    <property type="evidence" value="ECO:0007669"/>
    <property type="project" value="InterPro"/>
</dbReference>
<evidence type="ECO:0000313" key="11">
    <source>
        <dbReference type="EMBL" id="SFR54396.1"/>
    </source>
</evidence>
<gene>
    <name evidence="11" type="ORF">SAMN04488073_2630</name>
</gene>
<dbReference type="AlphaFoldDB" id="A0A1I6HJ20"/>
<dbReference type="SMART" id="SM00382">
    <property type="entry name" value="AAA"/>
    <property type="match status" value="1"/>
</dbReference>
<evidence type="ECO:0000256" key="3">
    <source>
        <dbReference type="ARBA" id="ARBA00022475"/>
    </source>
</evidence>
<dbReference type="EMBL" id="FOYV01000002">
    <property type="protein sequence ID" value="SFR54396.1"/>
    <property type="molecule type" value="Genomic_DNA"/>
</dbReference>
<dbReference type="GO" id="GO:0005524">
    <property type="term" value="F:ATP binding"/>
    <property type="evidence" value="ECO:0007669"/>
    <property type="project" value="UniProtKB-KW"/>
</dbReference>
<evidence type="ECO:0000256" key="4">
    <source>
        <dbReference type="ARBA" id="ARBA00022519"/>
    </source>
</evidence>
<dbReference type="InterPro" id="IPR012693">
    <property type="entry name" value="ABC_transpr_PhnC"/>
</dbReference>
<keyword evidence="7" id="KW-1278">Translocase</keyword>
<feature type="compositionally biased region" description="Polar residues" evidence="9">
    <location>
        <begin position="272"/>
        <end position="282"/>
    </location>
</feature>
<evidence type="ECO:0000256" key="2">
    <source>
        <dbReference type="ARBA" id="ARBA00022448"/>
    </source>
</evidence>
<sequence>MTPASPQHTMLRIKDMGVTYPGNVLALQPTTIEFHKGEFTVLLGLSGAGKSTLLRSLNHLVQPTSGQVVSTEFGVLDNRRTVRQHRSRTAMVFQHHQLIERHTALQNVLTGRLAYHGTWRSLLPLPRADLELAYHCLQRVGLADKALARVDQLSGGQQQRVGIARALAQQPSMILADEPVASLDPATSERVLGLLRDICREDGITAVISLHQLEYARRFADRIVGLANAQIVFDAAPALLRQEHLNQIYHQQENPAAGHGQSPASPAAFIHPTTQKTATSQPKKLEIAR</sequence>
<dbReference type="InterPro" id="IPR050086">
    <property type="entry name" value="MetN_ABC_transporter-like"/>
</dbReference>
<feature type="domain" description="ABC transporter" evidence="10">
    <location>
        <begin position="11"/>
        <end position="253"/>
    </location>
</feature>
<accession>A0A1I6HJ20</accession>
<evidence type="ECO:0000256" key="5">
    <source>
        <dbReference type="ARBA" id="ARBA00022741"/>
    </source>
</evidence>
<keyword evidence="6 11" id="KW-0067">ATP-binding</keyword>
<dbReference type="STRING" id="375760.SAMN04488073_2630"/>
<dbReference type="GO" id="GO:0016887">
    <property type="term" value="F:ATP hydrolysis activity"/>
    <property type="evidence" value="ECO:0007669"/>
    <property type="project" value="InterPro"/>
</dbReference>
<organism evidence="11 12">
    <name type="scientific">Marinobacter gudaonensis</name>
    <dbReference type="NCBI Taxonomy" id="375760"/>
    <lineage>
        <taxon>Bacteria</taxon>
        <taxon>Pseudomonadati</taxon>
        <taxon>Pseudomonadota</taxon>
        <taxon>Gammaproteobacteria</taxon>
        <taxon>Pseudomonadales</taxon>
        <taxon>Marinobacteraceae</taxon>
        <taxon>Marinobacter</taxon>
    </lineage>
</organism>
<evidence type="ECO:0000313" key="12">
    <source>
        <dbReference type="Proteomes" id="UP000199290"/>
    </source>
</evidence>
<evidence type="ECO:0000259" key="10">
    <source>
        <dbReference type="PROSITE" id="PS50893"/>
    </source>
</evidence>
<name>A0A1I6HJ20_9GAMM</name>
<keyword evidence="3" id="KW-1003">Cell membrane</keyword>
<dbReference type="Pfam" id="PF00005">
    <property type="entry name" value="ABC_tran"/>
    <property type="match status" value="1"/>
</dbReference>
<keyword evidence="2" id="KW-0813">Transport</keyword>
<evidence type="ECO:0000256" key="1">
    <source>
        <dbReference type="ARBA" id="ARBA00004417"/>
    </source>
</evidence>
<dbReference type="InterPro" id="IPR017871">
    <property type="entry name" value="ABC_transporter-like_CS"/>
</dbReference>
<dbReference type="InterPro" id="IPR003593">
    <property type="entry name" value="AAA+_ATPase"/>
</dbReference>
<evidence type="ECO:0000256" key="8">
    <source>
        <dbReference type="ARBA" id="ARBA00023136"/>
    </source>
</evidence>
<comment type="subcellular location">
    <subcellularLocation>
        <location evidence="1">Cell inner membrane</location>
        <topology evidence="1">Peripheral membrane protein</topology>
    </subcellularLocation>
</comment>
<dbReference type="PANTHER" id="PTHR43166">
    <property type="entry name" value="AMINO ACID IMPORT ATP-BINDING PROTEIN"/>
    <property type="match status" value="1"/>
</dbReference>
<dbReference type="CDD" id="cd03256">
    <property type="entry name" value="ABC_PhnC_transporter"/>
    <property type="match status" value="1"/>
</dbReference>
<dbReference type="NCBIfam" id="TIGR02315">
    <property type="entry name" value="ABC_phnC"/>
    <property type="match status" value="1"/>
</dbReference>